<protein>
    <submittedName>
        <fullName evidence="2">Uncharacterized protein</fullName>
    </submittedName>
</protein>
<proteinExistence type="predicted"/>
<dbReference type="WBParaSite" id="PS1159_v2.g8102.t1">
    <property type="protein sequence ID" value="PS1159_v2.g8102.t1"/>
    <property type="gene ID" value="PS1159_v2.g8102"/>
</dbReference>
<dbReference type="Proteomes" id="UP000887580">
    <property type="component" value="Unplaced"/>
</dbReference>
<evidence type="ECO:0000313" key="2">
    <source>
        <dbReference type="WBParaSite" id="PS1159_v2.g8102.t1"/>
    </source>
</evidence>
<evidence type="ECO:0000313" key="1">
    <source>
        <dbReference type="Proteomes" id="UP000887580"/>
    </source>
</evidence>
<organism evidence="1 2">
    <name type="scientific">Panagrolaimus sp. PS1159</name>
    <dbReference type="NCBI Taxonomy" id="55785"/>
    <lineage>
        <taxon>Eukaryota</taxon>
        <taxon>Metazoa</taxon>
        <taxon>Ecdysozoa</taxon>
        <taxon>Nematoda</taxon>
        <taxon>Chromadorea</taxon>
        <taxon>Rhabditida</taxon>
        <taxon>Tylenchina</taxon>
        <taxon>Panagrolaimomorpha</taxon>
        <taxon>Panagrolaimoidea</taxon>
        <taxon>Panagrolaimidae</taxon>
        <taxon>Panagrolaimus</taxon>
    </lineage>
</organism>
<name>A0AC35GSP1_9BILA</name>
<reference evidence="2" key="1">
    <citation type="submission" date="2022-11" db="UniProtKB">
        <authorList>
            <consortium name="WormBaseParasite"/>
        </authorList>
    </citation>
    <scope>IDENTIFICATION</scope>
</reference>
<sequence>MQNGKPPDSVNPFNAQHPNAASPASTTTSNSQQSHLLNHSSRTIPFRRQQPQTNPPYHSPQQVRYINPVARMPNSNWHSTPATPVNNSTSNQSNNKYLSATPRSVRPSTPVQRSYVYC</sequence>
<accession>A0AC35GSP1</accession>